<keyword evidence="3" id="KW-1185">Reference proteome</keyword>
<dbReference type="RefSeq" id="WP_179635359.1">
    <property type="nucleotide sequence ID" value="NZ_JACCFH010000001.1"/>
</dbReference>
<evidence type="ECO:0000259" key="1">
    <source>
        <dbReference type="Pfam" id="PF01494"/>
    </source>
</evidence>
<dbReference type="Gene3D" id="3.50.50.60">
    <property type="entry name" value="FAD/NAD(P)-binding domain"/>
    <property type="match status" value="2"/>
</dbReference>
<gene>
    <name evidence="2" type="ORF">BDD16_003740</name>
</gene>
<dbReference type="Pfam" id="PF01494">
    <property type="entry name" value="FAD_binding_3"/>
    <property type="match status" value="1"/>
</dbReference>
<evidence type="ECO:0000313" key="2">
    <source>
        <dbReference type="EMBL" id="NYG34754.1"/>
    </source>
</evidence>
<dbReference type="PANTHER" id="PTHR43876:SF25">
    <property type="entry name" value="MONOOXYGENASE NMA2164"/>
    <property type="match status" value="1"/>
</dbReference>
<comment type="caution">
    <text evidence="2">The sequence shown here is derived from an EMBL/GenBank/DDBJ whole genome shotgun (WGS) entry which is preliminary data.</text>
</comment>
<dbReference type="InterPro" id="IPR002938">
    <property type="entry name" value="FAD-bd"/>
</dbReference>
<dbReference type="Proteomes" id="UP000518288">
    <property type="component" value="Unassembled WGS sequence"/>
</dbReference>
<keyword evidence="2" id="KW-0830">Ubiquinone</keyword>
<sequence length="462" mass="49220">MSAATAPDSAASPAPDCVDVLIAGAGPTGLSTALALAPLGLRVRLVDPQDAATLADPPPDGRELALTHRTEALLRDWGVWDRLPAAARAPLHAAAVSTGGQAASLHLDASHARSTLPFPFKPPFPLPPLPRLPVPSILRDLIGPGAPGVASAERLGTLVSQNALRRALWQRCTEFPERITVSERTRLEDFSRDADGVTVTLAGPDGPRQVRASLLVAADGRLSGARRMAGLVADLHDFGRSAIVGRLRHTRPHDAVAREAFHLGHTLAVLPLADAPDDGTGRPLHQSSFVVTAPSELARQWMAQPIEDYAHTVAGWLGGQLGDLTPAPGDESRRHLYPLVATWAPRLVTDRVALVGDAAVGMHPVTAHGFNLGLYSAETLARHLKARARGDVVPDPADPVALAAYDREHRDTARWIFHGTNAIVRLFTDDRPAARLVRQATLHLAERLPPVKALIVRQLVDA</sequence>
<dbReference type="EMBL" id="JACCFH010000001">
    <property type="protein sequence ID" value="NYG34754.1"/>
    <property type="molecule type" value="Genomic_DNA"/>
</dbReference>
<proteinExistence type="predicted"/>
<dbReference type="GO" id="GO:0071949">
    <property type="term" value="F:FAD binding"/>
    <property type="evidence" value="ECO:0007669"/>
    <property type="project" value="InterPro"/>
</dbReference>
<accession>A0A7Y9UDN4</accession>
<reference evidence="2 3" key="1">
    <citation type="submission" date="2020-07" db="EMBL/GenBank/DDBJ databases">
        <title>Genomic Encyclopedia of Archaeal and Bacterial Type Strains, Phase II (KMG-II): from individual species to whole genera.</title>
        <authorList>
            <person name="Goeker M."/>
        </authorList>
    </citation>
    <scope>NUCLEOTIDE SEQUENCE [LARGE SCALE GENOMIC DNA]</scope>
    <source>
        <strain evidence="2 3">DSM 21226</strain>
    </source>
</reference>
<name>A0A7Y9UDN4_9BURK</name>
<dbReference type="PANTHER" id="PTHR43876">
    <property type="entry name" value="UBIQUINONE BIOSYNTHESIS MONOOXYGENASE COQ6, MITOCHONDRIAL"/>
    <property type="match status" value="1"/>
</dbReference>
<dbReference type="InterPro" id="IPR051205">
    <property type="entry name" value="UbiH/COQ6_monooxygenase"/>
</dbReference>
<dbReference type="SUPFAM" id="SSF51905">
    <property type="entry name" value="FAD/NAD(P)-binding domain"/>
    <property type="match status" value="1"/>
</dbReference>
<feature type="domain" description="FAD-binding" evidence="1">
    <location>
        <begin position="18"/>
        <end position="414"/>
    </location>
</feature>
<dbReference type="InterPro" id="IPR036188">
    <property type="entry name" value="FAD/NAD-bd_sf"/>
</dbReference>
<dbReference type="PRINTS" id="PR00420">
    <property type="entry name" value="RNGMNOXGNASE"/>
</dbReference>
<protein>
    <submittedName>
        <fullName evidence="2">Ubiquinone biosynthesis UbiH/UbiF/VisC/COQ6 family hydroxylase</fullName>
    </submittedName>
</protein>
<organism evidence="2 3">
    <name type="scientific">Sphaerotilus montanus</name>
    <dbReference type="NCBI Taxonomy" id="522889"/>
    <lineage>
        <taxon>Bacteria</taxon>
        <taxon>Pseudomonadati</taxon>
        <taxon>Pseudomonadota</taxon>
        <taxon>Betaproteobacteria</taxon>
        <taxon>Burkholderiales</taxon>
        <taxon>Sphaerotilaceae</taxon>
        <taxon>Sphaerotilus</taxon>
    </lineage>
</organism>
<evidence type="ECO:0000313" key="3">
    <source>
        <dbReference type="Proteomes" id="UP000518288"/>
    </source>
</evidence>
<dbReference type="AlphaFoldDB" id="A0A7Y9UDN4"/>